<feature type="compositionally biased region" description="Polar residues" evidence="1">
    <location>
        <begin position="68"/>
        <end position="120"/>
    </location>
</feature>
<protein>
    <submittedName>
        <fullName evidence="3">Topoisomerase I damage affected protein 7</fullName>
    </submittedName>
</protein>
<feature type="region of interest" description="Disordered" evidence="1">
    <location>
        <begin position="552"/>
        <end position="591"/>
    </location>
</feature>
<keyword evidence="2" id="KW-0472">Membrane</keyword>
<keyword evidence="4" id="KW-1185">Reference proteome</keyword>
<dbReference type="EMBL" id="JBEVYD010000005">
    <property type="protein sequence ID" value="KAL3232425.1"/>
    <property type="molecule type" value="Genomic_DNA"/>
</dbReference>
<evidence type="ECO:0000313" key="4">
    <source>
        <dbReference type="Proteomes" id="UP001623330"/>
    </source>
</evidence>
<name>A0ABR4NUM7_9SACH</name>
<sequence>MQNSTFVSPFASALKGSGYINGESSLMNTPQIYPSSISSANQGTLSSISEEDATNSNTWSSENNTVTDQHLSTEYPTSSSPFSTTKLLQTSTVSSLPSVGTSDKSIELPSSSNSTSIDEASSTLIPTSISPTSTNPIPTISTTPVKLSSTPPSNSSSIPDINPSIVPTSSVTSYSSSIPTYSKIQSNITESYYNTESNNFTEPYYSTESNNITETSYNIEPFNTSIYDSSLSIWSSSSPTLTSSEILSSSINISSSSMLVSTSPLPFLNSTSTFSSSSSNDRIFNTTTLAPKSSILSSSQTPFSSLFSSSNVINSSNDVLSSYSSADSSTITSSYSKEYSSSETSSTTEITSASTTESSDVAIKSQIIGNSIYYEYTQTFDITDSSTSFTTALPLTTAFNLANSYSFTKPTGVVTTNLHFYKDWLSGAIDNNSNDGTPTKKSNAGTIAGSVVGSVGGLILCTLVIWFIFFKRKKKEQWTGFNRKSIVEKDNSNPFKDEFDFDRRIPPPVPPQRKNFAGQVNNNTINYNTNNTPPLVGSEDYHLRFSYVSSSSGLSSDDSQLNDSLQSSTTLHLGPAYGDESRRQNNIPSTGYLREII</sequence>
<evidence type="ECO:0000313" key="3">
    <source>
        <dbReference type="EMBL" id="KAL3232425.1"/>
    </source>
</evidence>
<feature type="compositionally biased region" description="Low complexity" evidence="1">
    <location>
        <begin position="54"/>
        <end position="67"/>
    </location>
</feature>
<keyword evidence="2" id="KW-0812">Transmembrane</keyword>
<gene>
    <name evidence="3" type="ORF">RNJ44_04341</name>
</gene>
<feature type="compositionally biased region" description="Polar residues" evidence="1">
    <location>
        <begin position="38"/>
        <end position="48"/>
    </location>
</feature>
<accession>A0ABR4NUM7</accession>
<organism evidence="3 4">
    <name type="scientific">Nakaseomyces bracarensis</name>
    <dbReference type="NCBI Taxonomy" id="273131"/>
    <lineage>
        <taxon>Eukaryota</taxon>
        <taxon>Fungi</taxon>
        <taxon>Dikarya</taxon>
        <taxon>Ascomycota</taxon>
        <taxon>Saccharomycotina</taxon>
        <taxon>Saccharomycetes</taxon>
        <taxon>Saccharomycetales</taxon>
        <taxon>Saccharomycetaceae</taxon>
        <taxon>Nakaseomyces</taxon>
    </lineage>
</organism>
<keyword evidence="2" id="KW-1133">Transmembrane helix</keyword>
<feature type="region of interest" description="Disordered" evidence="1">
    <location>
        <begin position="497"/>
        <end position="519"/>
    </location>
</feature>
<feature type="transmembrane region" description="Helical" evidence="2">
    <location>
        <begin position="447"/>
        <end position="469"/>
    </location>
</feature>
<proteinExistence type="predicted"/>
<reference evidence="3 4" key="1">
    <citation type="submission" date="2024-05" db="EMBL/GenBank/DDBJ databases">
        <title>Long read based assembly of the Candida bracarensis genome reveals expanded adhesin content.</title>
        <authorList>
            <person name="Marcet-Houben M."/>
            <person name="Ksiezopolska E."/>
            <person name="Gabaldon T."/>
        </authorList>
    </citation>
    <scope>NUCLEOTIDE SEQUENCE [LARGE SCALE GENOMIC DNA]</scope>
    <source>
        <strain evidence="3 4">CBM6</strain>
    </source>
</reference>
<feature type="compositionally biased region" description="Low complexity" evidence="1">
    <location>
        <begin position="552"/>
        <end position="568"/>
    </location>
</feature>
<feature type="compositionally biased region" description="Low complexity" evidence="1">
    <location>
        <begin position="121"/>
        <end position="161"/>
    </location>
</feature>
<dbReference type="Proteomes" id="UP001623330">
    <property type="component" value="Unassembled WGS sequence"/>
</dbReference>
<evidence type="ECO:0000256" key="2">
    <source>
        <dbReference type="SAM" id="Phobius"/>
    </source>
</evidence>
<evidence type="ECO:0000256" key="1">
    <source>
        <dbReference type="SAM" id="MobiDB-lite"/>
    </source>
</evidence>
<comment type="caution">
    <text evidence="3">The sequence shown here is derived from an EMBL/GenBank/DDBJ whole genome shotgun (WGS) entry which is preliminary data.</text>
</comment>
<feature type="region of interest" description="Disordered" evidence="1">
    <location>
        <begin position="38"/>
        <end position="161"/>
    </location>
</feature>